<dbReference type="InterPro" id="IPR003890">
    <property type="entry name" value="MIF4G-like_typ-3"/>
</dbReference>
<keyword evidence="14" id="KW-0175">Coiled coil</keyword>
<dbReference type="Pfam" id="PF02847">
    <property type="entry name" value="MA3"/>
    <property type="match status" value="1"/>
</dbReference>
<keyword evidence="9" id="KW-0648">Protein biosynthesis</keyword>
<evidence type="ECO:0000256" key="10">
    <source>
        <dbReference type="ARBA" id="ARBA00022990"/>
    </source>
</evidence>
<evidence type="ECO:0000256" key="6">
    <source>
        <dbReference type="ARBA" id="ARBA00022553"/>
    </source>
</evidence>
<evidence type="ECO:0000256" key="8">
    <source>
        <dbReference type="ARBA" id="ARBA00022845"/>
    </source>
</evidence>
<evidence type="ECO:0000256" key="11">
    <source>
        <dbReference type="ARBA" id="ARBA00037759"/>
    </source>
</evidence>
<dbReference type="Proteomes" id="UP000728032">
    <property type="component" value="Unassembled WGS sequence"/>
</dbReference>
<dbReference type="CDD" id="cd11559">
    <property type="entry name" value="W2_eIF4G1_like"/>
    <property type="match status" value="1"/>
</dbReference>
<dbReference type="GO" id="GO:0003743">
    <property type="term" value="F:translation initiation factor activity"/>
    <property type="evidence" value="ECO:0007669"/>
    <property type="project" value="UniProtKB-KW"/>
</dbReference>
<keyword evidence="19" id="KW-1185">Reference proteome</keyword>
<dbReference type="GO" id="GO:0003729">
    <property type="term" value="F:mRNA binding"/>
    <property type="evidence" value="ECO:0007669"/>
    <property type="project" value="TreeGrafter"/>
</dbReference>
<dbReference type="Gene3D" id="1.25.40.180">
    <property type="match status" value="4"/>
</dbReference>
<protein>
    <recommendedName>
        <fullName evidence="12">Eukaryotic translation initiation factor 4 gamma 2</fullName>
    </recommendedName>
</protein>
<dbReference type="SMART" id="SM00543">
    <property type="entry name" value="MIF4G"/>
    <property type="match status" value="1"/>
</dbReference>
<dbReference type="InterPro" id="IPR003307">
    <property type="entry name" value="W2_domain"/>
</dbReference>
<evidence type="ECO:0000259" key="17">
    <source>
        <dbReference type="PROSITE" id="PS51366"/>
    </source>
</evidence>
<evidence type="ECO:0000313" key="18">
    <source>
        <dbReference type="EMBL" id="CAD7637213.1"/>
    </source>
</evidence>
<keyword evidence="3" id="KW-0678">Repressor</keyword>
<dbReference type="InterPro" id="IPR003891">
    <property type="entry name" value="Initiation_fac_eIF4g_MI"/>
</dbReference>
<dbReference type="SMART" id="SM00515">
    <property type="entry name" value="eIF5C"/>
    <property type="match status" value="1"/>
</dbReference>
<comment type="function">
    <text evidence="11">Appears to play a role in the switch from cap-dependent to IRES-mediated translation during mitosis, apoptosis and viral infection. Cleaved by some caspases and viral proteases.</text>
</comment>
<dbReference type="PANTHER" id="PTHR23253">
    <property type="entry name" value="EUKARYOTIC TRANSLATION INITIATION FACTOR 4 GAMMA"/>
    <property type="match status" value="1"/>
</dbReference>
<feature type="compositionally biased region" description="Polar residues" evidence="15">
    <location>
        <begin position="100"/>
        <end position="119"/>
    </location>
</feature>
<proteinExistence type="inferred from homology"/>
<evidence type="ECO:0000256" key="13">
    <source>
        <dbReference type="ARBA" id="ARBA00046720"/>
    </source>
</evidence>
<organism evidence="18">
    <name type="scientific">Oppiella nova</name>
    <dbReference type="NCBI Taxonomy" id="334625"/>
    <lineage>
        <taxon>Eukaryota</taxon>
        <taxon>Metazoa</taxon>
        <taxon>Ecdysozoa</taxon>
        <taxon>Arthropoda</taxon>
        <taxon>Chelicerata</taxon>
        <taxon>Arachnida</taxon>
        <taxon>Acari</taxon>
        <taxon>Acariformes</taxon>
        <taxon>Sarcoptiformes</taxon>
        <taxon>Oribatida</taxon>
        <taxon>Brachypylina</taxon>
        <taxon>Oppioidea</taxon>
        <taxon>Oppiidae</taxon>
        <taxon>Oppiella</taxon>
    </lineage>
</organism>
<dbReference type="PROSITE" id="PS51366">
    <property type="entry name" value="MI"/>
    <property type="match status" value="1"/>
</dbReference>
<keyword evidence="10" id="KW-0007">Acetylation</keyword>
<dbReference type="Pfam" id="PF02020">
    <property type="entry name" value="W2"/>
    <property type="match status" value="1"/>
</dbReference>
<accession>A0A7R9Q997</accession>
<dbReference type="SUPFAM" id="SSF48371">
    <property type="entry name" value="ARM repeat"/>
    <property type="match status" value="3"/>
</dbReference>
<dbReference type="EMBL" id="CAJPVJ010000061">
    <property type="protein sequence ID" value="CAG2159961.1"/>
    <property type="molecule type" value="Genomic_DNA"/>
</dbReference>
<comment type="subunit">
    <text evidence="13">Interacts with the serine/threonine protein kinases MKNK1 and MKNK2. Binds EIF4A and EIF3. Interacts with MIF4GD. Interacts with DAZAP2.</text>
</comment>
<dbReference type="GO" id="GO:0006417">
    <property type="term" value="P:regulation of translation"/>
    <property type="evidence" value="ECO:0007669"/>
    <property type="project" value="UniProtKB-KW"/>
</dbReference>
<feature type="region of interest" description="Disordered" evidence="15">
    <location>
        <begin position="76"/>
        <end position="121"/>
    </location>
</feature>
<keyword evidence="2" id="KW-0488">Methylation</keyword>
<name>A0A7R9Q997_9ACAR</name>
<dbReference type="GO" id="GO:0016281">
    <property type="term" value="C:eukaryotic translation initiation factor 4F complex"/>
    <property type="evidence" value="ECO:0007669"/>
    <property type="project" value="TreeGrafter"/>
</dbReference>
<feature type="domain" description="W2" evidence="16">
    <location>
        <begin position="765"/>
        <end position="952"/>
    </location>
</feature>
<sequence length="960" mass="109886">MRMMSVQDLQKGWEEREVESMYGNVTQRQSTERLNLEFISSAIDCKANATKRTYRSATHSLIASVRQMNGLTLSTTTEPVRGEAGIASQCSGGKDANGSPHPQQSSSTGWTPSLRSTTRWVPPSSIRRDLQSLNHTIQSLQSNTKHIEDKQNAIFRRVRGILNKITPEKFKKLSKELLATFCRLLLAKCQDEFENRRRASEAFDDRDGPLSALEEEQRSVAKHKMLGNIKFICELGKQNLLQESILHLCIRQLLSKQTKDQSIQEKAEDLECLTQIMKTVGRLLDNEKAKPLMNQYFERMEYYSTNYELSSRIRFMLQDVLELRRNHWAPRRVQREAGPKTILQIREEAAKDYGVYMPPHQYTFGPLRGGGQQKPGQRMDEEFLMNPLAYNLHLGTGPGAINDVYNHNPALAGRRNQSNNYPGFQFPNHVKRESMNSRQQQQQQQQVIVNTPSANTTGGRELPPRFQKLQQQQQPAVSLANTTVNANQMPPQAMPLKPMVAIPKSQTLGFDSSDISLRPAINSMVSKPNIPLTKPSMANSALNFQNNNTNNAKHFDRNIMNENKTMDNINEKTVINTNVTNQSNKESLLKKTEEALKEILSENQNIDDVIIKFKEMKIPKNFQLDVLVTILKKSVEASESERETSTKLLNQLKAEDVIGANIFMNAFKELINRIEELESYIPRAKSNVAAFISAAIADNVVTLKEASEPLEGGQHYPLFLLCLQHLHKTKGNVWLFSAFTESKINLIEMLPENDRNKERLADILEDRALGFLFPMLRIESDLWKQLTQNDCSPNTLYRWLKDNVDPSLQISVEFIRVLFTSLLKYINKEVSKQSIADTPSQTQTNGTNITDNERQILAKFEHLLKAFLHEKPSLQLIALYALQSYCFGLNFPKGMLLRWFLMLYDLEVIEEEVFIKWKEDINDEYPGKGKALFQVNQWLTWLEEAEEEEEDEEDTDPILN</sequence>
<dbReference type="EMBL" id="OC914886">
    <property type="protein sequence ID" value="CAD7637213.1"/>
    <property type="molecule type" value="Genomic_DNA"/>
</dbReference>
<evidence type="ECO:0000256" key="9">
    <source>
        <dbReference type="ARBA" id="ARBA00022917"/>
    </source>
</evidence>
<evidence type="ECO:0000313" key="19">
    <source>
        <dbReference type="Proteomes" id="UP000728032"/>
    </source>
</evidence>
<dbReference type="PROSITE" id="PS51363">
    <property type="entry name" value="W2"/>
    <property type="match status" value="1"/>
</dbReference>
<evidence type="ECO:0000256" key="7">
    <source>
        <dbReference type="ARBA" id="ARBA00022843"/>
    </source>
</evidence>
<keyword evidence="4" id="KW-1017">Isopeptide bond</keyword>
<evidence type="ECO:0000256" key="3">
    <source>
        <dbReference type="ARBA" id="ARBA00022491"/>
    </source>
</evidence>
<dbReference type="AlphaFoldDB" id="A0A7R9Q997"/>
<evidence type="ECO:0000256" key="14">
    <source>
        <dbReference type="SAM" id="Coils"/>
    </source>
</evidence>
<evidence type="ECO:0000256" key="1">
    <source>
        <dbReference type="ARBA" id="ARBA00005775"/>
    </source>
</evidence>
<dbReference type="Pfam" id="PF02854">
    <property type="entry name" value="MIF4G"/>
    <property type="match status" value="1"/>
</dbReference>
<keyword evidence="7" id="KW-0832">Ubl conjugation</keyword>
<evidence type="ECO:0000256" key="2">
    <source>
        <dbReference type="ARBA" id="ARBA00022481"/>
    </source>
</evidence>
<evidence type="ECO:0000256" key="15">
    <source>
        <dbReference type="SAM" id="MobiDB-lite"/>
    </source>
</evidence>
<evidence type="ECO:0000256" key="5">
    <source>
        <dbReference type="ARBA" id="ARBA00022540"/>
    </source>
</evidence>
<feature type="domain" description="MI" evidence="17">
    <location>
        <begin position="587"/>
        <end position="711"/>
    </location>
</feature>
<keyword evidence="5" id="KW-0396">Initiation factor</keyword>
<dbReference type="SMART" id="SM00544">
    <property type="entry name" value="MA3"/>
    <property type="match status" value="1"/>
</dbReference>
<evidence type="ECO:0000259" key="16">
    <source>
        <dbReference type="PROSITE" id="PS51363"/>
    </source>
</evidence>
<dbReference type="InterPro" id="IPR016024">
    <property type="entry name" value="ARM-type_fold"/>
</dbReference>
<keyword evidence="8" id="KW-0810">Translation regulation</keyword>
<dbReference type="PANTHER" id="PTHR23253:SF9">
    <property type="entry name" value="EUKARYOTIC TRANSLATION INITIATION FACTOR 4 GAMMA 2"/>
    <property type="match status" value="1"/>
</dbReference>
<feature type="coiled-coil region" evidence="14">
    <location>
        <begin position="635"/>
        <end position="687"/>
    </location>
</feature>
<evidence type="ECO:0000256" key="12">
    <source>
        <dbReference type="ARBA" id="ARBA00040449"/>
    </source>
</evidence>
<comment type="similarity">
    <text evidence="1">Belongs to the eukaryotic initiation factor 4G family.</text>
</comment>
<keyword evidence="6" id="KW-0597">Phosphoprotein</keyword>
<gene>
    <name evidence="18" type="ORF">ONB1V03_LOCUS682</name>
</gene>
<dbReference type="OrthoDB" id="514777at2759"/>
<evidence type="ECO:0000256" key="4">
    <source>
        <dbReference type="ARBA" id="ARBA00022499"/>
    </source>
</evidence>
<reference evidence="18" key="1">
    <citation type="submission" date="2020-11" db="EMBL/GenBank/DDBJ databases">
        <authorList>
            <person name="Tran Van P."/>
        </authorList>
    </citation>
    <scope>NUCLEOTIDE SEQUENCE</scope>
</reference>